<evidence type="ECO:0000313" key="2">
    <source>
        <dbReference type="EMBL" id="KAA8782252.1"/>
    </source>
</evidence>
<proteinExistence type="predicted"/>
<comment type="caution">
    <text evidence="2">The sequence shown here is derived from an EMBL/GenBank/DDBJ whole genome shotgun (WGS) entry which is preliminary data.</text>
</comment>
<protein>
    <submittedName>
        <fullName evidence="2">GNAT family N-acetyltransferase</fullName>
    </submittedName>
</protein>
<organism evidence="2 3">
    <name type="scientific">Paenibacillus amylolyticus</name>
    <dbReference type="NCBI Taxonomy" id="1451"/>
    <lineage>
        <taxon>Bacteria</taxon>
        <taxon>Bacillati</taxon>
        <taxon>Bacillota</taxon>
        <taxon>Bacilli</taxon>
        <taxon>Bacillales</taxon>
        <taxon>Paenibacillaceae</taxon>
        <taxon>Paenibacillus</taxon>
    </lineage>
</organism>
<feature type="domain" description="N-acetyltransferase" evidence="1">
    <location>
        <begin position="49"/>
        <end position="198"/>
    </location>
</feature>
<dbReference type="EMBL" id="RIAS01000001">
    <property type="protein sequence ID" value="KAA8782252.1"/>
    <property type="molecule type" value="Genomic_DNA"/>
</dbReference>
<gene>
    <name evidence="2" type="ORF">EC604_00135</name>
</gene>
<dbReference type="InterPro" id="IPR000182">
    <property type="entry name" value="GNAT_dom"/>
</dbReference>
<evidence type="ECO:0000313" key="3">
    <source>
        <dbReference type="Proteomes" id="UP000323664"/>
    </source>
</evidence>
<reference evidence="2 3" key="1">
    <citation type="journal article" date="2019" name="J. Ind. Microbiol. Biotechnol.">
        <title>Paenibacillus amylolyticus 27C64 has a diverse set of carbohydrate-active enzymes and complete pectin deconstruction system.</title>
        <authorList>
            <person name="Keggi C."/>
            <person name="Doran-Peterson J."/>
        </authorList>
    </citation>
    <scope>NUCLEOTIDE SEQUENCE [LARGE SCALE GENOMIC DNA]</scope>
    <source>
        <strain evidence="2 3">27C64</strain>
    </source>
</reference>
<dbReference type="AlphaFoldDB" id="A0A5M9WJA3"/>
<dbReference type="GO" id="GO:0016747">
    <property type="term" value="F:acyltransferase activity, transferring groups other than amino-acyl groups"/>
    <property type="evidence" value="ECO:0007669"/>
    <property type="project" value="InterPro"/>
</dbReference>
<dbReference type="InterPro" id="IPR016181">
    <property type="entry name" value="Acyl_CoA_acyltransferase"/>
</dbReference>
<sequence length="198" mass="23477">MRNYRRQGLGRAACKALFKHFLGRYAVGQIITNIPAIQFWKNVYTSFDIDFYEEEENEGVIILKIITADQSHYEYIKEQDHHILEKLILPKIMADEIFIIQDEEQNNIGWIRYSFFWDNTPFMNMLWIEDVHRNEGIGTKAVLFWENEMKKQGFPLVMTSTLANEGAQHFYRKLGYRDSGCLMLEDEPLEILLTKKLK</sequence>
<dbReference type="OrthoDB" id="2611698at2"/>
<keyword evidence="2" id="KW-0808">Transferase</keyword>
<dbReference type="Proteomes" id="UP000323664">
    <property type="component" value="Unassembled WGS sequence"/>
</dbReference>
<dbReference type="Gene3D" id="3.40.630.30">
    <property type="match status" value="1"/>
</dbReference>
<name>A0A5M9WJA3_PAEAM</name>
<evidence type="ECO:0000259" key="1">
    <source>
        <dbReference type="PROSITE" id="PS51186"/>
    </source>
</evidence>
<dbReference type="SUPFAM" id="SSF55729">
    <property type="entry name" value="Acyl-CoA N-acyltransferases (Nat)"/>
    <property type="match status" value="1"/>
</dbReference>
<dbReference type="PROSITE" id="PS51186">
    <property type="entry name" value="GNAT"/>
    <property type="match status" value="1"/>
</dbReference>
<dbReference type="Pfam" id="PF00583">
    <property type="entry name" value="Acetyltransf_1"/>
    <property type="match status" value="1"/>
</dbReference>
<accession>A0A5M9WJA3</accession>